<dbReference type="InterPro" id="IPR036770">
    <property type="entry name" value="Ankyrin_rpt-contain_sf"/>
</dbReference>
<feature type="repeat" description="ANK" evidence="3">
    <location>
        <begin position="85"/>
        <end position="113"/>
    </location>
</feature>
<dbReference type="SMART" id="SM00248">
    <property type="entry name" value="ANK"/>
    <property type="match status" value="7"/>
</dbReference>
<keyword evidence="2 3" id="KW-0040">ANK repeat</keyword>
<dbReference type="PANTHER" id="PTHR24198:SF165">
    <property type="entry name" value="ANKYRIN REPEAT-CONTAINING PROTEIN-RELATED"/>
    <property type="match status" value="1"/>
</dbReference>
<evidence type="ECO:0000313" key="5">
    <source>
        <dbReference type="Proteomes" id="UP000549394"/>
    </source>
</evidence>
<dbReference type="PROSITE" id="PS50297">
    <property type="entry name" value="ANK_REP_REGION"/>
    <property type="match status" value="2"/>
</dbReference>
<dbReference type="SUPFAM" id="SSF48403">
    <property type="entry name" value="Ankyrin repeat"/>
    <property type="match status" value="1"/>
</dbReference>
<evidence type="ECO:0000256" key="1">
    <source>
        <dbReference type="ARBA" id="ARBA00022737"/>
    </source>
</evidence>
<organism evidence="4 5">
    <name type="scientific">Dimorphilus gyrociliatus</name>
    <dbReference type="NCBI Taxonomy" id="2664684"/>
    <lineage>
        <taxon>Eukaryota</taxon>
        <taxon>Metazoa</taxon>
        <taxon>Spiralia</taxon>
        <taxon>Lophotrochozoa</taxon>
        <taxon>Annelida</taxon>
        <taxon>Polychaeta</taxon>
        <taxon>Polychaeta incertae sedis</taxon>
        <taxon>Dinophilidae</taxon>
        <taxon>Dimorphilus</taxon>
    </lineage>
</organism>
<accession>A0A7I8VSQ8</accession>
<dbReference type="EMBL" id="CAJFCJ010000009">
    <property type="protein sequence ID" value="CAD5118550.1"/>
    <property type="molecule type" value="Genomic_DNA"/>
</dbReference>
<dbReference type="Gene3D" id="1.25.40.20">
    <property type="entry name" value="Ankyrin repeat-containing domain"/>
    <property type="match status" value="2"/>
</dbReference>
<dbReference type="PROSITE" id="PS50088">
    <property type="entry name" value="ANK_REPEAT"/>
    <property type="match status" value="2"/>
</dbReference>
<reference evidence="4 5" key="1">
    <citation type="submission" date="2020-08" db="EMBL/GenBank/DDBJ databases">
        <authorList>
            <person name="Hejnol A."/>
        </authorList>
    </citation>
    <scope>NUCLEOTIDE SEQUENCE [LARGE SCALE GENOMIC DNA]</scope>
</reference>
<evidence type="ECO:0000313" key="4">
    <source>
        <dbReference type="EMBL" id="CAD5118550.1"/>
    </source>
</evidence>
<dbReference type="Pfam" id="PF13637">
    <property type="entry name" value="Ank_4"/>
    <property type="match status" value="1"/>
</dbReference>
<gene>
    <name evidence="4" type="ORF">DGYR_LOCUS6907</name>
</gene>
<feature type="repeat" description="ANK" evidence="3">
    <location>
        <begin position="52"/>
        <end position="84"/>
    </location>
</feature>
<evidence type="ECO:0000256" key="2">
    <source>
        <dbReference type="ARBA" id="ARBA00023043"/>
    </source>
</evidence>
<keyword evidence="1" id="KW-0677">Repeat</keyword>
<comment type="caution">
    <text evidence="4">The sequence shown here is derived from an EMBL/GenBank/DDBJ whole genome shotgun (WGS) entry which is preliminary data.</text>
</comment>
<dbReference type="PANTHER" id="PTHR24198">
    <property type="entry name" value="ANKYRIN REPEAT AND PROTEIN KINASE DOMAIN-CONTAINING PROTEIN"/>
    <property type="match status" value="1"/>
</dbReference>
<proteinExistence type="predicted"/>
<dbReference type="OrthoDB" id="25942at2759"/>
<dbReference type="Proteomes" id="UP000549394">
    <property type="component" value="Unassembled WGS sequence"/>
</dbReference>
<evidence type="ECO:0000256" key="3">
    <source>
        <dbReference type="PROSITE-ProRule" id="PRU00023"/>
    </source>
</evidence>
<dbReference type="AlphaFoldDB" id="A0A7I8VSQ8"/>
<keyword evidence="5" id="KW-1185">Reference proteome</keyword>
<dbReference type="InterPro" id="IPR002110">
    <property type="entry name" value="Ankyrin_rpt"/>
</dbReference>
<protein>
    <submittedName>
        <fullName evidence="4">DgyrCDS7238</fullName>
    </submittedName>
</protein>
<name>A0A7I8VSQ8_9ANNE</name>
<sequence length="621" mass="71034">MVDFKVDLPYGAEYTVTPKGLNYLHYLVECREIGLLRQFIGWNGNVNEKNSFGLSPLYIACMSGCVEVVELLLRNGADPNVKPVPLHAAVKIGNINIIKLLCYWGADINAIDTSGHNALHIACTVATVNLTIVKFLLENKCFRQTEKVPSVLYFAIDRDDISLVKLLDSYNANEKYDNVQGMTPLIRACTTQASDEILSILLKSTTVTYSINNEQSPWCNIIEEALAMNPFLSFANVDEKATPICWAIDLNCEKCLKNVMKYGPNSSRAVVLSYHFPIELAFYYSPQKQYDSCCISYLQSHMSEYRLHLGLLLLTHGADSFELWNGLGWNAQPEKGLLPFKIAIRVYGFTNLNKIKMYSLLERIRNSEAIELIERAIFSHQYNSKLPQVTKTLREQCIICVRRHSRFNVLHTINNLDIPLAMKRWILLDPNEPILIKLLFMFGFVVGSSTFDLMDDEVDVLRRAYAEKSIECETLRQECFQYVELLRRKSVRARPRSKRIQVNMNIRFGKSVGVQTYDGLLASTDKRTIATRPLEKDFLSNTQAEEKPLVRSASFVNLVQNWERQAIKPKISTNTCRVSSESRSTKNEIIEKDYKRKFRDLMNDWQRAVVNGETMNSESLD</sequence>